<gene>
    <name evidence="1" type="ORF">L6452_10264</name>
</gene>
<dbReference type="Proteomes" id="UP001055879">
    <property type="component" value="Linkage Group LG03"/>
</dbReference>
<keyword evidence="2" id="KW-1185">Reference proteome</keyword>
<accession>A0ACB9DLY4</accession>
<organism evidence="1 2">
    <name type="scientific">Arctium lappa</name>
    <name type="common">Greater burdock</name>
    <name type="synonym">Lappa major</name>
    <dbReference type="NCBI Taxonomy" id="4217"/>
    <lineage>
        <taxon>Eukaryota</taxon>
        <taxon>Viridiplantae</taxon>
        <taxon>Streptophyta</taxon>
        <taxon>Embryophyta</taxon>
        <taxon>Tracheophyta</taxon>
        <taxon>Spermatophyta</taxon>
        <taxon>Magnoliopsida</taxon>
        <taxon>eudicotyledons</taxon>
        <taxon>Gunneridae</taxon>
        <taxon>Pentapetalae</taxon>
        <taxon>asterids</taxon>
        <taxon>campanulids</taxon>
        <taxon>Asterales</taxon>
        <taxon>Asteraceae</taxon>
        <taxon>Carduoideae</taxon>
        <taxon>Cardueae</taxon>
        <taxon>Arctiinae</taxon>
        <taxon>Arctium</taxon>
    </lineage>
</organism>
<name>A0ACB9DLY4_ARCLA</name>
<evidence type="ECO:0000313" key="2">
    <source>
        <dbReference type="Proteomes" id="UP001055879"/>
    </source>
</evidence>
<dbReference type="EMBL" id="CM042049">
    <property type="protein sequence ID" value="KAI3747684.1"/>
    <property type="molecule type" value="Genomic_DNA"/>
</dbReference>
<evidence type="ECO:0000313" key="1">
    <source>
        <dbReference type="EMBL" id="KAI3747684.1"/>
    </source>
</evidence>
<reference evidence="2" key="1">
    <citation type="journal article" date="2022" name="Mol. Ecol. Resour.">
        <title>The genomes of chicory, endive, great burdock and yacon provide insights into Asteraceae palaeo-polyploidization history and plant inulin production.</title>
        <authorList>
            <person name="Fan W."/>
            <person name="Wang S."/>
            <person name="Wang H."/>
            <person name="Wang A."/>
            <person name="Jiang F."/>
            <person name="Liu H."/>
            <person name="Zhao H."/>
            <person name="Xu D."/>
            <person name="Zhang Y."/>
        </authorList>
    </citation>
    <scope>NUCLEOTIDE SEQUENCE [LARGE SCALE GENOMIC DNA]</scope>
    <source>
        <strain evidence="2">cv. Niubang</strain>
    </source>
</reference>
<reference evidence="1 2" key="2">
    <citation type="journal article" date="2022" name="Mol. Ecol. Resour.">
        <title>The genomes of chicory, endive, great burdock and yacon provide insights into Asteraceae paleo-polyploidization history and plant inulin production.</title>
        <authorList>
            <person name="Fan W."/>
            <person name="Wang S."/>
            <person name="Wang H."/>
            <person name="Wang A."/>
            <person name="Jiang F."/>
            <person name="Liu H."/>
            <person name="Zhao H."/>
            <person name="Xu D."/>
            <person name="Zhang Y."/>
        </authorList>
    </citation>
    <scope>NUCLEOTIDE SEQUENCE [LARGE SCALE GENOMIC DNA]</scope>
    <source>
        <strain evidence="2">cv. Niubang</strain>
    </source>
</reference>
<protein>
    <submittedName>
        <fullName evidence="1">Uncharacterized protein</fullName>
    </submittedName>
</protein>
<proteinExistence type="predicted"/>
<comment type="caution">
    <text evidence="1">The sequence shown here is derived from an EMBL/GenBank/DDBJ whole genome shotgun (WGS) entry which is preliminary data.</text>
</comment>
<sequence length="152" mass="17211">MLSNSFTVRCLCWTSHATILLYINFDATTDHLFGFETGILQVFNINKDSKTEMVISLTPNTALITAVRWWLAESTTTEPPPEVRSSSMYLYNPVIWDKPLQMAWMLLLLLLLLFFDLVEQFFDLKSSGLWSAGQANGFSMLNFEAPAIFLGG</sequence>